<protein>
    <submittedName>
        <fullName evidence="1">Glucosamine-6-phosphate isomerase</fullName>
        <ecNumber evidence="1">3.5.99.6</ecNumber>
    </submittedName>
</protein>
<dbReference type="GO" id="GO:0019262">
    <property type="term" value="P:N-acetylneuraminate catabolic process"/>
    <property type="evidence" value="ECO:0007669"/>
    <property type="project" value="TreeGrafter"/>
</dbReference>
<dbReference type="GO" id="GO:0006046">
    <property type="term" value="P:N-acetylglucosamine catabolic process"/>
    <property type="evidence" value="ECO:0007669"/>
    <property type="project" value="TreeGrafter"/>
</dbReference>
<dbReference type="Gene3D" id="3.40.50.1360">
    <property type="match status" value="1"/>
</dbReference>
<reference evidence="1 2" key="1">
    <citation type="submission" date="2018-06" db="EMBL/GenBank/DDBJ databases">
        <authorList>
            <consortium name="Pathogen Informatics"/>
            <person name="Doyle S."/>
        </authorList>
    </citation>
    <scope>NUCLEOTIDE SEQUENCE [LARGE SCALE GENOMIC DNA]</scope>
    <source>
        <strain evidence="1 2">NCTC10418</strain>
    </source>
</reference>
<dbReference type="InterPro" id="IPR037171">
    <property type="entry name" value="NagB/RpiA_transferase-like"/>
</dbReference>
<dbReference type="SUPFAM" id="SSF100950">
    <property type="entry name" value="NagB/RpiA/CoA transferase-like"/>
    <property type="match status" value="1"/>
</dbReference>
<dbReference type="AlphaFoldDB" id="A0A376KYP8"/>
<dbReference type="GO" id="GO:0004342">
    <property type="term" value="F:glucosamine-6-phosphate deaminase activity"/>
    <property type="evidence" value="ECO:0007669"/>
    <property type="project" value="UniProtKB-EC"/>
</dbReference>
<dbReference type="EMBL" id="UFZQ01000001">
    <property type="protein sequence ID" value="STE87592.1"/>
    <property type="molecule type" value="Genomic_DNA"/>
</dbReference>
<dbReference type="GO" id="GO:0005829">
    <property type="term" value="C:cytosol"/>
    <property type="evidence" value="ECO:0007669"/>
    <property type="project" value="TreeGrafter"/>
</dbReference>
<dbReference type="PANTHER" id="PTHR11280">
    <property type="entry name" value="GLUCOSAMINE-6-PHOSPHATE ISOMERASE"/>
    <property type="match status" value="1"/>
</dbReference>
<name>A0A376KYP8_ECOLX</name>
<dbReference type="EC" id="3.5.99.6" evidence="1"/>
<dbReference type="InterPro" id="IPR004547">
    <property type="entry name" value="Glucosamine6P_isomerase"/>
</dbReference>
<keyword evidence="1" id="KW-0413">Isomerase</keyword>
<dbReference type="GO" id="GO:0042802">
    <property type="term" value="F:identical protein binding"/>
    <property type="evidence" value="ECO:0007669"/>
    <property type="project" value="TreeGrafter"/>
</dbReference>
<gene>
    <name evidence="1" type="primary">nagB_2</name>
    <name evidence="1" type="ORF">NCTC10418_05265</name>
</gene>
<evidence type="ECO:0000313" key="2">
    <source>
        <dbReference type="Proteomes" id="UP000255460"/>
    </source>
</evidence>
<evidence type="ECO:0000313" key="1">
    <source>
        <dbReference type="EMBL" id="STE87592.1"/>
    </source>
</evidence>
<dbReference type="Proteomes" id="UP000255460">
    <property type="component" value="Unassembled WGS sequence"/>
</dbReference>
<dbReference type="GO" id="GO:0016853">
    <property type="term" value="F:isomerase activity"/>
    <property type="evidence" value="ECO:0007669"/>
    <property type="project" value="UniProtKB-KW"/>
</dbReference>
<accession>A0A376KYP8</accession>
<dbReference type="GO" id="GO:0006043">
    <property type="term" value="P:glucosamine catabolic process"/>
    <property type="evidence" value="ECO:0007669"/>
    <property type="project" value="TreeGrafter"/>
</dbReference>
<proteinExistence type="predicted"/>
<sequence length="106" mass="11861">MHLTNRRLLWLLRTRIKTLTHDTRVANSRFFDNDVNQVPKYALTVGVGTLLDAEEVMILVLGSQKALALQAAVEGCVNHMWTISCLQLHPKAIMVCDEPSHHGAES</sequence>
<keyword evidence="1" id="KW-0378">Hydrolase</keyword>
<organism evidence="1 2">
    <name type="scientific">Escherichia coli</name>
    <dbReference type="NCBI Taxonomy" id="562"/>
    <lineage>
        <taxon>Bacteria</taxon>
        <taxon>Pseudomonadati</taxon>
        <taxon>Pseudomonadota</taxon>
        <taxon>Gammaproteobacteria</taxon>
        <taxon>Enterobacterales</taxon>
        <taxon>Enterobacteriaceae</taxon>
        <taxon>Escherichia</taxon>
    </lineage>
</organism>
<dbReference type="PANTHER" id="PTHR11280:SF5">
    <property type="entry name" value="GLUCOSAMINE-6-PHOSPHATE ISOMERASE"/>
    <property type="match status" value="1"/>
</dbReference>